<protein>
    <submittedName>
        <fullName evidence="2">Uncharacterized protein</fullName>
    </submittedName>
</protein>
<proteinExistence type="predicted"/>
<accession>A0A392UEL4</accession>
<sequence>VQGEDMAEDADDGVACDDDIGADSADEDEDS</sequence>
<name>A0A392UEL4_9FABA</name>
<evidence type="ECO:0000256" key="1">
    <source>
        <dbReference type="SAM" id="MobiDB-lite"/>
    </source>
</evidence>
<keyword evidence="3" id="KW-1185">Reference proteome</keyword>
<feature type="non-terminal residue" evidence="2">
    <location>
        <position position="1"/>
    </location>
</feature>
<evidence type="ECO:0000313" key="2">
    <source>
        <dbReference type="EMBL" id="MCI71953.1"/>
    </source>
</evidence>
<reference evidence="2 3" key="1">
    <citation type="journal article" date="2018" name="Front. Plant Sci.">
        <title>Red Clover (Trifolium pratense) and Zigzag Clover (T. medium) - A Picture of Genomic Similarities and Differences.</title>
        <authorList>
            <person name="Dluhosova J."/>
            <person name="Istvanek J."/>
            <person name="Nedelnik J."/>
            <person name="Repkova J."/>
        </authorList>
    </citation>
    <scope>NUCLEOTIDE SEQUENCE [LARGE SCALE GENOMIC DNA]</scope>
    <source>
        <strain evidence="3">cv. 10/8</strain>
        <tissue evidence="2">Leaf</tissue>
    </source>
</reference>
<dbReference type="AlphaFoldDB" id="A0A392UEL4"/>
<feature type="non-terminal residue" evidence="2">
    <location>
        <position position="31"/>
    </location>
</feature>
<feature type="region of interest" description="Disordered" evidence="1">
    <location>
        <begin position="1"/>
        <end position="31"/>
    </location>
</feature>
<evidence type="ECO:0000313" key="3">
    <source>
        <dbReference type="Proteomes" id="UP000265520"/>
    </source>
</evidence>
<dbReference type="Proteomes" id="UP000265520">
    <property type="component" value="Unassembled WGS sequence"/>
</dbReference>
<organism evidence="2 3">
    <name type="scientific">Trifolium medium</name>
    <dbReference type="NCBI Taxonomy" id="97028"/>
    <lineage>
        <taxon>Eukaryota</taxon>
        <taxon>Viridiplantae</taxon>
        <taxon>Streptophyta</taxon>
        <taxon>Embryophyta</taxon>
        <taxon>Tracheophyta</taxon>
        <taxon>Spermatophyta</taxon>
        <taxon>Magnoliopsida</taxon>
        <taxon>eudicotyledons</taxon>
        <taxon>Gunneridae</taxon>
        <taxon>Pentapetalae</taxon>
        <taxon>rosids</taxon>
        <taxon>fabids</taxon>
        <taxon>Fabales</taxon>
        <taxon>Fabaceae</taxon>
        <taxon>Papilionoideae</taxon>
        <taxon>50 kb inversion clade</taxon>
        <taxon>NPAAA clade</taxon>
        <taxon>Hologalegina</taxon>
        <taxon>IRL clade</taxon>
        <taxon>Trifolieae</taxon>
        <taxon>Trifolium</taxon>
    </lineage>
</organism>
<comment type="caution">
    <text evidence="2">The sequence shown here is derived from an EMBL/GenBank/DDBJ whole genome shotgun (WGS) entry which is preliminary data.</text>
</comment>
<dbReference type="EMBL" id="LXQA010807434">
    <property type="protein sequence ID" value="MCI71953.1"/>
    <property type="molecule type" value="Genomic_DNA"/>
</dbReference>